<reference evidence="1" key="1">
    <citation type="journal article" date="2020" name="Nature">
        <title>Giant virus diversity and host interactions through global metagenomics.</title>
        <authorList>
            <person name="Schulz F."/>
            <person name="Roux S."/>
            <person name="Paez-Espino D."/>
            <person name="Jungbluth S."/>
            <person name="Walsh D.A."/>
            <person name="Denef V.J."/>
            <person name="McMahon K.D."/>
            <person name="Konstantinidis K.T."/>
            <person name="Eloe-Fadrosh E.A."/>
            <person name="Kyrpides N.C."/>
            <person name="Woyke T."/>
        </authorList>
    </citation>
    <scope>NUCLEOTIDE SEQUENCE</scope>
    <source>
        <strain evidence="1">GVMAG-S-3300010158-109</strain>
    </source>
</reference>
<proteinExistence type="predicted"/>
<accession>A0A6C0KEB0</accession>
<evidence type="ECO:0000313" key="1">
    <source>
        <dbReference type="EMBL" id="QHU15979.1"/>
    </source>
</evidence>
<protein>
    <submittedName>
        <fullName evidence="1">Uncharacterized protein</fullName>
    </submittedName>
</protein>
<sequence length="89" mass="10542">MQPECDHPATMQGLEKWFVKMFEQLGWMILAKEYGYDEKIACYKKSLGRLHDKLECKIKSVHDEDKKDDLKIMHGNVMTLINHVKNDFQ</sequence>
<dbReference type="EMBL" id="MN740871">
    <property type="protein sequence ID" value="QHU15979.1"/>
    <property type="molecule type" value="Genomic_DNA"/>
</dbReference>
<organism evidence="1">
    <name type="scientific">viral metagenome</name>
    <dbReference type="NCBI Taxonomy" id="1070528"/>
    <lineage>
        <taxon>unclassified sequences</taxon>
        <taxon>metagenomes</taxon>
        <taxon>organismal metagenomes</taxon>
    </lineage>
</organism>
<name>A0A6C0KEB0_9ZZZZ</name>
<dbReference type="AlphaFoldDB" id="A0A6C0KEB0"/>